<accession>A0A0B7IQZ2</accession>
<name>A0A0B7IQZ2_9FLAO</name>
<dbReference type="AlphaFoldDB" id="A0A0B7IQZ2"/>
<dbReference type="EMBL" id="CDOL01000223">
    <property type="protein sequence ID" value="CEN53029.1"/>
    <property type="molecule type" value="Genomic_DNA"/>
</dbReference>
<evidence type="ECO:0000313" key="2">
    <source>
        <dbReference type="Proteomes" id="UP000038200"/>
    </source>
</evidence>
<reference evidence="1 2" key="1">
    <citation type="submission" date="2015-01" db="EMBL/GenBank/DDBJ databases">
        <authorList>
            <person name="Xiang T."/>
            <person name="Song Y."/>
            <person name="Huang L."/>
            <person name="Wang B."/>
            <person name="Wu P."/>
        </authorList>
    </citation>
    <scope>NUCLEOTIDE SEQUENCE [LARGE SCALE GENOMIC DNA]</scope>
    <source>
        <strain evidence="1 2">CcD93</strain>
    </source>
</reference>
<gene>
    <name evidence="1" type="ORF">CCAND93_350010</name>
</gene>
<dbReference type="OrthoDB" id="1028908at2"/>
<evidence type="ECO:0000313" key="1">
    <source>
        <dbReference type="EMBL" id="CEN53029.1"/>
    </source>
</evidence>
<dbReference type="RefSeq" id="WP_042007739.1">
    <property type="nucleotide sequence ID" value="NZ_CDOL01000223.1"/>
</dbReference>
<dbReference type="Proteomes" id="UP000038200">
    <property type="component" value="Unassembled WGS sequence"/>
</dbReference>
<dbReference type="PROSITE" id="PS51257">
    <property type="entry name" value="PROKAR_LIPOPROTEIN"/>
    <property type="match status" value="1"/>
</dbReference>
<sequence>MSKLLYFSLFSLTFISCSFPDEEDIYDHKIKVGYVYCSDGSTLHPDFFKDSNKKAIGVVFWINSNFKANDDLAYAVSLEDLENDFLINSDENIDNVTEDENDFNGASNTAGYLAIGIKDSLKKIPAIEKVVKYAPENVTGWFVPSAGQAKTISNNIEAVYETFTKLNAQKFNDWYWTSTEDGNGEKSPDYFSLIISLNKGRVTNSRKSNIYKIRPIIAIR</sequence>
<evidence type="ECO:0008006" key="3">
    <source>
        <dbReference type="Google" id="ProtNLM"/>
    </source>
</evidence>
<protein>
    <recommendedName>
        <fullName evidence="3">DUF1566 domain-containing protein</fullName>
    </recommendedName>
</protein>
<proteinExistence type="predicted"/>
<organism evidence="1 2">
    <name type="scientific">Capnocytophaga canis</name>
    <dbReference type="NCBI Taxonomy" id="1848903"/>
    <lineage>
        <taxon>Bacteria</taxon>
        <taxon>Pseudomonadati</taxon>
        <taxon>Bacteroidota</taxon>
        <taxon>Flavobacteriia</taxon>
        <taxon>Flavobacteriales</taxon>
        <taxon>Flavobacteriaceae</taxon>
        <taxon>Capnocytophaga</taxon>
    </lineage>
</organism>